<gene>
    <name evidence="2" type="ORF">UFOPK1561_00314</name>
</gene>
<accession>A0A6J6CJI7</accession>
<name>A0A6J6CJI7_9ZZZZ</name>
<dbReference type="Pfam" id="PF20114">
    <property type="entry name" value="DUF6504"/>
    <property type="match status" value="1"/>
</dbReference>
<dbReference type="EMBL" id="CAEZSZ010000021">
    <property type="protein sequence ID" value="CAB4551537.1"/>
    <property type="molecule type" value="Genomic_DNA"/>
</dbReference>
<reference evidence="2" key="1">
    <citation type="submission" date="2020-05" db="EMBL/GenBank/DDBJ databases">
        <authorList>
            <person name="Chiriac C."/>
            <person name="Salcher M."/>
            <person name="Ghai R."/>
            <person name="Kavagutti S V."/>
        </authorList>
    </citation>
    <scope>NUCLEOTIDE SEQUENCE</scope>
</reference>
<protein>
    <submittedName>
        <fullName evidence="2">Unannotated protein</fullName>
    </submittedName>
</protein>
<sequence length="87" mass="10465">MGENISVSLNRTGEPVEFSWRGSSYRVVSKPERWFSRRQWWAEASRVQRGIGKEVLEVEMWRLHTQDGFVELMHTAQNDWRLVRTYH</sequence>
<evidence type="ECO:0000259" key="1">
    <source>
        <dbReference type="Pfam" id="PF20114"/>
    </source>
</evidence>
<feature type="domain" description="DUF6504" evidence="1">
    <location>
        <begin position="9"/>
        <end position="83"/>
    </location>
</feature>
<organism evidence="2">
    <name type="scientific">freshwater metagenome</name>
    <dbReference type="NCBI Taxonomy" id="449393"/>
    <lineage>
        <taxon>unclassified sequences</taxon>
        <taxon>metagenomes</taxon>
        <taxon>ecological metagenomes</taxon>
    </lineage>
</organism>
<evidence type="ECO:0000313" key="2">
    <source>
        <dbReference type="EMBL" id="CAB4551537.1"/>
    </source>
</evidence>
<proteinExistence type="predicted"/>
<dbReference type="InterPro" id="IPR045443">
    <property type="entry name" value="DUF6504"/>
</dbReference>
<dbReference type="AlphaFoldDB" id="A0A6J6CJI7"/>